<dbReference type="CTD" id="20250259"/>
<proteinExistence type="inferred from homology"/>
<evidence type="ECO:0000259" key="11">
    <source>
        <dbReference type="PROSITE" id="PS50262"/>
    </source>
</evidence>
<keyword evidence="7 8" id="KW-0807">Transducer</keyword>
<dbReference type="Proteomes" id="UP000030746">
    <property type="component" value="Unassembled WGS sequence"/>
</dbReference>
<organism evidence="12 13">
    <name type="scientific">Lottia gigantea</name>
    <name type="common">Giant owl limpet</name>
    <dbReference type="NCBI Taxonomy" id="225164"/>
    <lineage>
        <taxon>Eukaryota</taxon>
        <taxon>Metazoa</taxon>
        <taxon>Spiralia</taxon>
        <taxon>Lophotrochozoa</taxon>
        <taxon>Mollusca</taxon>
        <taxon>Gastropoda</taxon>
        <taxon>Patellogastropoda</taxon>
        <taxon>Lottioidea</taxon>
        <taxon>Lottiidae</taxon>
        <taxon>Lottia</taxon>
    </lineage>
</organism>
<evidence type="ECO:0000256" key="3">
    <source>
        <dbReference type="ARBA" id="ARBA00022989"/>
    </source>
</evidence>
<sequence>MDDNDCWNHTGYTKPDKQKIVLDINSGDENDTTTYLPTLPVPEQPDVSDFLRELSDAQAYEFRAVISVIGILMIIGTVGNSLVLYVHILKFKPSSTRTFVISLAVFDLLCCLIAMPGEILDIRFTYTYTFSASCKIMRFISSFVAIGSGITLMAVSYDRFRRICHPLKRQIGHTQAWYAVFFAVLGSLFCSWPLLVISDPKTVETGFMNITGLECSVSDRFNKTKIPLIYTVFLFIVFMSAFVSMITAYGMIGRAILRQNSFRKRMMSARSRNETVTSILSSSPEANGTRVRKISTTSVNKNFVGDTGNQGSGDSDSDGNTAMSVETRPLPLNRKVSSVSTKRITRSPDDARLRKTTLMLFIISVTFLVSFLPHLILKAIQALDKSFLDGQSSLIKILYNLSVRSFLINSVSNAFIYGFCSPRFRQECKNIFKRMARKRSFSLNSNSFNYA</sequence>
<dbReference type="InterPro" id="IPR000276">
    <property type="entry name" value="GPCR_Rhodpsn"/>
</dbReference>
<dbReference type="GO" id="GO:0004930">
    <property type="term" value="F:G protein-coupled receptor activity"/>
    <property type="evidence" value="ECO:0007669"/>
    <property type="project" value="UniProtKB-KW"/>
</dbReference>
<dbReference type="PROSITE" id="PS50262">
    <property type="entry name" value="G_PROTEIN_RECEP_F1_2"/>
    <property type="match status" value="1"/>
</dbReference>
<evidence type="ECO:0000313" key="13">
    <source>
        <dbReference type="Proteomes" id="UP000030746"/>
    </source>
</evidence>
<comment type="similarity">
    <text evidence="8">Belongs to the G-protein coupled receptor 1 family.</text>
</comment>
<evidence type="ECO:0000256" key="2">
    <source>
        <dbReference type="ARBA" id="ARBA00022692"/>
    </source>
</evidence>
<feature type="transmembrane region" description="Helical" evidence="10">
    <location>
        <begin position="64"/>
        <end position="86"/>
    </location>
</feature>
<protein>
    <recommendedName>
        <fullName evidence="11">G-protein coupled receptors family 1 profile domain-containing protein</fullName>
    </recommendedName>
</protein>
<dbReference type="Pfam" id="PF00001">
    <property type="entry name" value="7tm_1"/>
    <property type="match status" value="1"/>
</dbReference>
<dbReference type="OMA" id="SITSTIW"/>
<dbReference type="PROSITE" id="PS00237">
    <property type="entry name" value="G_PROTEIN_RECEP_F1_1"/>
    <property type="match status" value="1"/>
</dbReference>
<evidence type="ECO:0000256" key="9">
    <source>
        <dbReference type="SAM" id="MobiDB-lite"/>
    </source>
</evidence>
<dbReference type="SUPFAM" id="SSF81321">
    <property type="entry name" value="Family A G protein-coupled receptor-like"/>
    <property type="match status" value="1"/>
</dbReference>
<dbReference type="InterPro" id="IPR017452">
    <property type="entry name" value="GPCR_Rhodpsn_7TM"/>
</dbReference>
<feature type="transmembrane region" description="Helical" evidence="10">
    <location>
        <begin position="176"/>
        <end position="197"/>
    </location>
</feature>
<feature type="domain" description="G-protein coupled receptors family 1 profile" evidence="11">
    <location>
        <begin position="79"/>
        <end position="417"/>
    </location>
</feature>
<dbReference type="HOGENOM" id="CLU_035647_1_0_1"/>
<evidence type="ECO:0000256" key="1">
    <source>
        <dbReference type="ARBA" id="ARBA00004141"/>
    </source>
</evidence>
<evidence type="ECO:0000256" key="10">
    <source>
        <dbReference type="SAM" id="Phobius"/>
    </source>
</evidence>
<dbReference type="GO" id="GO:0005886">
    <property type="term" value="C:plasma membrane"/>
    <property type="evidence" value="ECO:0007669"/>
    <property type="project" value="TreeGrafter"/>
</dbReference>
<keyword evidence="2 8" id="KW-0812">Transmembrane</keyword>
<dbReference type="OrthoDB" id="5969463at2759"/>
<evidence type="ECO:0000256" key="5">
    <source>
        <dbReference type="ARBA" id="ARBA00023136"/>
    </source>
</evidence>
<comment type="subcellular location">
    <subcellularLocation>
        <location evidence="1">Membrane</location>
        <topology evidence="1">Multi-pass membrane protein</topology>
    </subcellularLocation>
</comment>
<accession>V3YYK2</accession>
<gene>
    <name evidence="12" type="ORF">LOTGIDRAFT_236803</name>
</gene>
<keyword evidence="6 8" id="KW-0675">Receptor</keyword>
<feature type="transmembrane region" description="Helical" evidence="10">
    <location>
        <begin position="228"/>
        <end position="257"/>
    </location>
</feature>
<dbReference type="Gene3D" id="1.20.1070.10">
    <property type="entry name" value="Rhodopsin 7-helix transmembrane proteins"/>
    <property type="match status" value="1"/>
</dbReference>
<evidence type="ECO:0000256" key="7">
    <source>
        <dbReference type="ARBA" id="ARBA00023224"/>
    </source>
</evidence>
<feature type="region of interest" description="Disordered" evidence="9">
    <location>
        <begin position="302"/>
        <end position="324"/>
    </location>
</feature>
<reference evidence="12 13" key="1">
    <citation type="journal article" date="2013" name="Nature">
        <title>Insights into bilaterian evolution from three spiralian genomes.</title>
        <authorList>
            <person name="Simakov O."/>
            <person name="Marletaz F."/>
            <person name="Cho S.J."/>
            <person name="Edsinger-Gonzales E."/>
            <person name="Havlak P."/>
            <person name="Hellsten U."/>
            <person name="Kuo D.H."/>
            <person name="Larsson T."/>
            <person name="Lv J."/>
            <person name="Arendt D."/>
            <person name="Savage R."/>
            <person name="Osoegawa K."/>
            <person name="de Jong P."/>
            <person name="Grimwood J."/>
            <person name="Chapman J.A."/>
            <person name="Shapiro H."/>
            <person name="Aerts A."/>
            <person name="Otillar R.P."/>
            <person name="Terry A.Y."/>
            <person name="Boore J.L."/>
            <person name="Grigoriev I.V."/>
            <person name="Lindberg D.R."/>
            <person name="Seaver E.C."/>
            <person name="Weisblat D.A."/>
            <person name="Putnam N.H."/>
            <person name="Rokhsar D.S."/>
        </authorList>
    </citation>
    <scope>NUCLEOTIDE SEQUENCE [LARGE SCALE GENOMIC DNA]</scope>
</reference>
<dbReference type="GeneID" id="20250259"/>
<name>V3YYK2_LOTGI</name>
<dbReference type="KEGG" id="lgi:LOTGIDRAFT_236803"/>
<evidence type="ECO:0000313" key="12">
    <source>
        <dbReference type="EMBL" id="ESO83223.1"/>
    </source>
</evidence>
<dbReference type="AlphaFoldDB" id="V3YYK2"/>
<evidence type="ECO:0000256" key="8">
    <source>
        <dbReference type="RuleBase" id="RU000688"/>
    </source>
</evidence>
<feature type="transmembrane region" description="Helical" evidence="10">
    <location>
        <begin position="136"/>
        <end position="155"/>
    </location>
</feature>
<evidence type="ECO:0000256" key="6">
    <source>
        <dbReference type="ARBA" id="ARBA00023170"/>
    </source>
</evidence>
<dbReference type="EMBL" id="KB203771">
    <property type="protein sequence ID" value="ESO83223.1"/>
    <property type="molecule type" value="Genomic_DNA"/>
</dbReference>
<keyword evidence="3 10" id="KW-1133">Transmembrane helix</keyword>
<feature type="transmembrane region" description="Helical" evidence="10">
    <location>
        <begin position="397"/>
        <end position="420"/>
    </location>
</feature>
<feature type="transmembrane region" description="Helical" evidence="10">
    <location>
        <begin position="356"/>
        <end position="377"/>
    </location>
</feature>
<dbReference type="CDD" id="cd00637">
    <property type="entry name" value="7tm_classA_rhodopsin-like"/>
    <property type="match status" value="1"/>
</dbReference>
<dbReference type="RefSeq" id="XP_009066172.1">
    <property type="nucleotide sequence ID" value="XM_009067924.1"/>
</dbReference>
<dbReference type="STRING" id="225164.V3YYK2"/>
<evidence type="ECO:0000256" key="4">
    <source>
        <dbReference type="ARBA" id="ARBA00023040"/>
    </source>
</evidence>
<keyword evidence="13" id="KW-1185">Reference proteome</keyword>
<feature type="transmembrane region" description="Helical" evidence="10">
    <location>
        <begin position="98"/>
        <end position="116"/>
    </location>
</feature>
<keyword evidence="4 8" id="KW-0297">G-protein coupled receptor</keyword>
<dbReference type="PANTHER" id="PTHR24243:SF224">
    <property type="entry name" value="G-PROTEIN COUPLED RECEPTOR 19-RELATED"/>
    <property type="match status" value="1"/>
</dbReference>
<keyword evidence="5 10" id="KW-0472">Membrane</keyword>
<dbReference type="PANTHER" id="PTHR24243">
    <property type="entry name" value="G-PROTEIN COUPLED RECEPTOR"/>
    <property type="match status" value="1"/>
</dbReference>
<dbReference type="PRINTS" id="PR00237">
    <property type="entry name" value="GPCRRHODOPSN"/>
</dbReference>